<dbReference type="AlphaFoldDB" id="A0A419I2S0"/>
<evidence type="ECO:0000313" key="2">
    <source>
        <dbReference type="EMBL" id="RJQ84341.1"/>
    </source>
</evidence>
<name>A0A419I2S0_9PSEU</name>
<gene>
    <name evidence="2" type="ORF">D5S19_16970</name>
</gene>
<dbReference type="OrthoDB" id="3624755at2"/>
<proteinExistence type="predicted"/>
<feature type="compositionally biased region" description="Polar residues" evidence="1">
    <location>
        <begin position="1"/>
        <end position="15"/>
    </location>
</feature>
<reference evidence="2 3" key="1">
    <citation type="submission" date="2018-09" db="EMBL/GenBank/DDBJ databases">
        <title>YIM PH 21725 draft genome.</title>
        <authorList>
            <person name="Miao C."/>
        </authorList>
    </citation>
    <scope>NUCLEOTIDE SEQUENCE [LARGE SCALE GENOMIC DNA]</scope>
    <source>
        <strain evidence="3">YIM PH21725</strain>
    </source>
</reference>
<comment type="caution">
    <text evidence="2">The sequence shown here is derived from an EMBL/GenBank/DDBJ whole genome shotgun (WGS) entry which is preliminary data.</text>
</comment>
<dbReference type="RefSeq" id="WP_120024321.1">
    <property type="nucleotide sequence ID" value="NZ_QZFV01000087.1"/>
</dbReference>
<evidence type="ECO:0000256" key="1">
    <source>
        <dbReference type="SAM" id="MobiDB-lite"/>
    </source>
</evidence>
<evidence type="ECO:0008006" key="4">
    <source>
        <dbReference type="Google" id="ProtNLM"/>
    </source>
</evidence>
<organism evidence="2 3">
    <name type="scientific">Amycolatopsis panacis</name>
    <dbReference type="NCBI Taxonomy" id="2340917"/>
    <lineage>
        <taxon>Bacteria</taxon>
        <taxon>Bacillati</taxon>
        <taxon>Actinomycetota</taxon>
        <taxon>Actinomycetes</taxon>
        <taxon>Pseudonocardiales</taxon>
        <taxon>Pseudonocardiaceae</taxon>
        <taxon>Amycolatopsis</taxon>
    </lineage>
</organism>
<feature type="region of interest" description="Disordered" evidence="1">
    <location>
        <begin position="1"/>
        <end position="34"/>
    </location>
</feature>
<sequence length="164" mass="18118">MGNDQSSSGNGQQANGRAGYISPEEKAERDRQDKQYNEAMNSTGARIYQQRAAEDAKINAAATGGRFVMDIDAMKSLLPDWQDIADKLFKMINKGQQLKQVSQPAEDPASTMQKKAADSHADAYIASLTQQQAYAQGYADQLKQAIDRYEQQDQANTHSLNKRG</sequence>
<feature type="compositionally biased region" description="Basic and acidic residues" evidence="1">
    <location>
        <begin position="23"/>
        <end position="34"/>
    </location>
</feature>
<dbReference type="Proteomes" id="UP000285112">
    <property type="component" value="Unassembled WGS sequence"/>
</dbReference>
<accession>A0A419I2S0</accession>
<dbReference type="EMBL" id="QZFV01000087">
    <property type="protein sequence ID" value="RJQ84341.1"/>
    <property type="molecule type" value="Genomic_DNA"/>
</dbReference>
<protein>
    <recommendedName>
        <fullName evidence="4">PE domain-containing protein</fullName>
    </recommendedName>
</protein>
<keyword evidence="3" id="KW-1185">Reference proteome</keyword>
<evidence type="ECO:0000313" key="3">
    <source>
        <dbReference type="Proteomes" id="UP000285112"/>
    </source>
</evidence>